<dbReference type="EMBL" id="KN822023">
    <property type="protein sequence ID" value="KIM65228.1"/>
    <property type="molecule type" value="Genomic_DNA"/>
</dbReference>
<sequence length="80" mass="9603">MCHWRRVRTTYLVCRHAYDLVSSLSVQIQCDNRHCKFSSTHPSNCLPPECLNTCWQYRQFPQQYNPQINTLCPRCMQRLP</sequence>
<gene>
    <name evidence="1" type="ORF">SCLCIDRAFT_113287</name>
</gene>
<proteinExistence type="predicted"/>
<keyword evidence="2" id="KW-1185">Reference proteome</keyword>
<dbReference type="Proteomes" id="UP000053989">
    <property type="component" value="Unassembled WGS sequence"/>
</dbReference>
<name>A0A0C2ZUQ7_9AGAM</name>
<accession>A0A0C2ZUQ7</accession>
<dbReference type="HOGENOM" id="CLU_167729_0_0_1"/>
<organism evidence="1 2">
    <name type="scientific">Scleroderma citrinum Foug A</name>
    <dbReference type="NCBI Taxonomy" id="1036808"/>
    <lineage>
        <taxon>Eukaryota</taxon>
        <taxon>Fungi</taxon>
        <taxon>Dikarya</taxon>
        <taxon>Basidiomycota</taxon>
        <taxon>Agaricomycotina</taxon>
        <taxon>Agaricomycetes</taxon>
        <taxon>Agaricomycetidae</taxon>
        <taxon>Boletales</taxon>
        <taxon>Sclerodermatineae</taxon>
        <taxon>Sclerodermataceae</taxon>
        <taxon>Scleroderma</taxon>
    </lineage>
</organism>
<evidence type="ECO:0000313" key="2">
    <source>
        <dbReference type="Proteomes" id="UP000053989"/>
    </source>
</evidence>
<dbReference type="OrthoDB" id="2748942at2759"/>
<reference evidence="1 2" key="1">
    <citation type="submission" date="2014-04" db="EMBL/GenBank/DDBJ databases">
        <authorList>
            <consortium name="DOE Joint Genome Institute"/>
            <person name="Kuo A."/>
            <person name="Kohler A."/>
            <person name="Nagy L.G."/>
            <person name="Floudas D."/>
            <person name="Copeland A."/>
            <person name="Barry K.W."/>
            <person name="Cichocki N."/>
            <person name="Veneault-Fourrey C."/>
            <person name="LaButti K."/>
            <person name="Lindquist E.A."/>
            <person name="Lipzen A."/>
            <person name="Lundell T."/>
            <person name="Morin E."/>
            <person name="Murat C."/>
            <person name="Sun H."/>
            <person name="Tunlid A."/>
            <person name="Henrissat B."/>
            <person name="Grigoriev I.V."/>
            <person name="Hibbett D.S."/>
            <person name="Martin F."/>
            <person name="Nordberg H.P."/>
            <person name="Cantor M.N."/>
            <person name="Hua S.X."/>
        </authorList>
    </citation>
    <scope>NUCLEOTIDE SEQUENCE [LARGE SCALE GENOMIC DNA]</scope>
    <source>
        <strain evidence="1 2">Foug A</strain>
    </source>
</reference>
<dbReference type="InParanoid" id="A0A0C2ZUQ7"/>
<dbReference type="AlphaFoldDB" id="A0A0C2ZUQ7"/>
<reference evidence="2" key="2">
    <citation type="submission" date="2015-01" db="EMBL/GenBank/DDBJ databases">
        <title>Evolutionary Origins and Diversification of the Mycorrhizal Mutualists.</title>
        <authorList>
            <consortium name="DOE Joint Genome Institute"/>
            <consortium name="Mycorrhizal Genomics Consortium"/>
            <person name="Kohler A."/>
            <person name="Kuo A."/>
            <person name="Nagy L.G."/>
            <person name="Floudas D."/>
            <person name="Copeland A."/>
            <person name="Barry K.W."/>
            <person name="Cichocki N."/>
            <person name="Veneault-Fourrey C."/>
            <person name="LaButti K."/>
            <person name="Lindquist E.A."/>
            <person name="Lipzen A."/>
            <person name="Lundell T."/>
            <person name="Morin E."/>
            <person name="Murat C."/>
            <person name="Riley R."/>
            <person name="Ohm R."/>
            <person name="Sun H."/>
            <person name="Tunlid A."/>
            <person name="Henrissat B."/>
            <person name="Grigoriev I.V."/>
            <person name="Hibbett D.S."/>
            <person name="Martin F."/>
        </authorList>
    </citation>
    <scope>NUCLEOTIDE SEQUENCE [LARGE SCALE GENOMIC DNA]</scope>
    <source>
        <strain evidence="2">Foug A</strain>
    </source>
</reference>
<protein>
    <submittedName>
        <fullName evidence="1">Uncharacterized protein</fullName>
    </submittedName>
</protein>
<evidence type="ECO:0000313" key="1">
    <source>
        <dbReference type="EMBL" id="KIM65228.1"/>
    </source>
</evidence>